<name>A0ABM9Y633_YERMW</name>
<sequence length="41" mass="4603">MLNGRKNKSIFYQLVRFLFAGNEMKLPSIARLGTLSATSTQ</sequence>
<accession>A0ABM9Y633</accession>
<evidence type="ECO:0000313" key="1">
    <source>
        <dbReference type="EMBL" id="EEQ09113.1"/>
    </source>
</evidence>
<gene>
    <name evidence="1" type="ORF">ymoll0001_37860</name>
</gene>
<proteinExistence type="predicted"/>
<comment type="caution">
    <text evidence="1">The sequence shown here is derived from an EMBL/GenBank/DDBJ whole genome shotgun (WGS) entry which is preliminary data.</text>
</comment>
<protein>
    <submittedName>
        <fullName evidence="1">Uncharacterized protein</fullName>
    </submittedName>
</protein>
<dbReference type="Proteomes" id="UP000003027">
    <property type="component" value="Unassembled WGS sequence"/>
</dbReference>
<keyword evidence="2" id="KW-1185">Reference proteome</keyword>
<reference evidence="1" key="1">
    <citation type="submission" date="2008-12" db="EMBL/GenBank/DDBJ databases">
        <title>Annotation of the Yersinia mollaretii ATCC 43969 genome.</title>
        <authorList>
            <person name="Read T.D."/>
            <person name="Akmal A."/>
            <person name="Bishop-Lilly K."/>
            <person name="Chen P.E."/>
            <person name="Cook C."/>
            <person name="Kiley M.P."/>
            <person name="Lentz S."/>
            <person name="Mateczun A."/>
            <person name="Nagarajan N."/>
            <person name="Nolan N."/>
            <person name="Osborne B.I."/>
            <person name="Pop M."/>
            <person name="Sozhamannan S."/>
            <person name="Stewart A.C."/>
            <person name="Sulakvelidze A."/>
            <person name="Thomason B."/>
            <person name="Willner K."/>
            <person name="Zwick M.E."/>
        </authorList>
    </citation>
    <scope>NUCLEOTIDE SEQUENCE [LARGE SCALE GENOMIC DNA]</scope>
    <source>
        <strain evidence="1">ATCC 43969</strain>
    </source>
</reference>
<organism evidence="1 2">
    <name type="scientific">Yersinia mollaretii (strain ATCC 43969 / DSM 18520 / CIP 103324 / CNY 7263 / WAIP 204)</name>
    <dbReference type="NCBI Taxonomy" id="349967"/>
    <lineage>
        <taxon>Bacteria</taxon>
        <taxon>Pseudomonadati</taxon>
        <taxon>Pseudomonadota</taxon>
        <taxon>Gammaproteobacteria</taxon>
        <taxon>Enterobacterales</taxon>
        <taxon>Yersiniaceae</taxon>
        <taxon>Yersinia</taxon>
    </lineage>
</organism>
<dbReference type="EMBL" id="AALD02000050">
    <property type="protein sequence ID" value="EEQ09113.1"/>
    <property type="molecule type" value="Genomic_DNA"/>
</dbReference>
<evidence type="ECO:0000313" key="2">
    <source>
        <dbReference type="Proteomes" id="UP000003027"/>
    </source>
</evidence>